<dbReference type="InterPro" id="IPR006439">
    <property type="entry name" value="HAD-SF_hydro_IA"/>
</dbReference>
<keyword evidence="2" id="KW-1185">Reference proteome</keyword>
<dbReference type="Gene3D" id="1.10.150.450">
    <property type="match status" value="1"/>
</dbReference>
<dbReference type="EMBL" id="QRDP01000004">
    <property type="protein sequence ID" value="RED17193.1"/>
    <property type="molecule type" value="Genomic_DNA"/>
</dbReference>
<dbReference type="PRINTS" id="PR00413">
    <property type="entry name" value="HADHALOGNASE"/>
</dbReference>
<dbReference type="PANTHER" id="PTHR12725:SF117">
    <property type="entry name" value="HALOACID DEHALOGENASE-LIKE HYDROLASE"/>
    <property type="match status" value="1"/>
</dbReference>
<dbReference type="InterPro" id="IPR023214">
    <property type="entry name" value="HAD_sf"/>
</dbReference>
<evidence type="ECO:0000313" key="1">
    <source>
        <dbReference type="EMBL" id="RED17193.1"/>
    </source>
</evidence>
<gene>
    <name evidence="1" type="ORF">DFR46_2232</name>
</gene>
<protein>
    <submittedName>
        <fullName evidence="1">Putative hydrolase of the HAD superfamily</fullName>
    </submittedName>
</protein>
<organism evidence="1 2">
    <name type="scientific">Parasphingopyxis lamellibrachiae</name>
    <dbReference type="NCBI Taxonomy" id="680125"/>
    <lineage>
        <taxon>Bacteria</taxon>
        <taxon>Pseudomonadati</taxon>
        <taxon>Pseudomonadota</taxon>
        <taxon>Alphaproteobacteria</taxon>
        <taxon>Sphingomonadales</taxon>
        <taxon>Sphingomonadaceae</taxon>
        <taxon>Parasphingopyxis</taxon>
    </lineage>
</organism>
<dbReference type="SFLD" id="SFLDG01129">
    <property type="entry name" value="C1.5:_HAD__Beta-PGM__Phosphata"/>
    <property type="match status" value="1"/>
</dbReference>
<dbReference type="OrthoDB" id="9803141at2"/>
<dbReference type="InterPro" id="IPR036412">
    <property type="entry name" value="HAD-like_sf"/>
</dbReference>
<reference evidence="1 2" key="1">
    <citation type="submission" date="2018-07" db="EMBL/GenBank/DDBJ databases">
        <title>Genomic Encyclopedia of Type Strains, Phase IV (KMG-IV): sequencing the most valuable type-strain genomes for metagenomic binning, comparative biology and taxonomic classification.</title>
        <authorList>
            <person name="Goeker M."/>
        </authorList>
    </citation>
    <scope>NUCLEOTIDE SEQUENCE [LARGE SCALE GENOMIC DNA]</scope>
    <source>
        <strain evidence="1 2">DSM 26725</strain>
    </source>
</reference>
<dbReference type="NCBIfam" id="TIGR01993">
    <property type="entry name" value="Pyr-5-nucltdase"/>
    <property type="match status" value="1"/>
</dbReference>
<dbReference type="GO" id="GO:0016787">
    <property type="term" value="F:hydrolase activity"/>
    <property type="evidence" value="ECO:0007669"/>
    <property type="project" value="UniProtKB-KW"/>
</dbReference>
<evidence type="ECO:0000313" key="2">
    <source>
        <dbReference type="Proteomes" id="UP000256310"/>
    </source>
</evidence>
<accession>A0A3D9FHD5</accession>
<sequence length="222" mass="25090">MPPDLSHIDHWIFDLDNTLYPASAKLFDQIDMKMGDYIARLLDVDRVEARRIQKQFFHSHGTTLSGLMEKHAVEPGHFLDYVHDIDLEVIAEDRLLVNAIGALPGRKFVFTNGDAPYARRVLDRLGLGKSFEAIHDIVACDYVPKPERASYEAMCRTFEIKPDRALFVEDMARNLKPAKAMGMVTVWVNNGSESGSHEAESHYIDYEIAAVTPWLDSIVEAA</sequence>
<dbReference type="Pfam" id="PF00702">
    <property type="entry name" value="Hydrolase"/>
    <property type="match status" value="1"/>
</dbReference>
<dbReference type="SUPFAM" id="SSF56784">
    <property type="entry name" value="HAD-like"/>
    <property type="match status" value="1"/>
</dbReference>
<comment type="caution">
    <text evidence="1">The sequence shown here is derived from an EMBL/GenBank/DDBJ whole genome shotgun (WGS) entry which is preliminary data.</text>
</comment>
<dbReference type="RefSeq" id="WP_116236496.1">
    <property type="nucleotide sequence ID" value="NZ_QRDP01000004.1"/>
</dbReference>
<keyword evidence="1" id="KW-0378">Hydrolase</keyword>
<dbReference type="SFLD" id="SFLDG01132">
    <property type="entry name" value="C1.5.3:_5'-Nucleotidase_Like"/>
    <property type="match status" value="1"/>
</dbReference>
<proteinExistence type="predicted"/>
<name>A0A3D9FHD5_9SPHN</name>
<dbReference type="Gene3D" id="3.40.50.1000">
    <property type="entry name" value="HAD superfamily/HAD-like"/>
    <property type="match status" value="1"/>
</dbReference>
<dbReference type="InterPro" id="IPR010237">
    <property type="entry name" value="Pyr-5-nucltdase"/>
</dbReference>
<dbReference type="NCBIfam" id="TIGR01509">
    <property type="entry name" value="HAD-SF-IA-v3"/>
    <property type="match status" value="1"/>
</dbReference>
<dbReference type="SFLD" id="SFLDS00003">
    <property type="entry name" value="Haloacid_Dehalogenase"/>
    <property type="match status" value="1"/>
</dbReference>
<dbReference type="PANTHER" id="PTHR12725">
    <property type="entry name" value="HALOACID DEHALOGENASE-LIKE HYDROLASE"/>
    <property type="match status" value="1"/>
</dbReference>
<dbReference type="AlphaFoldDB" id="A0A3D9FHD5"/>
<dbReference type="Proteomes" id="UP000256310">
    <property type="component" value="Unassembled WGS sequence"/>
</dbReference>